<feature type="region of interest" description="Disordered" evidence="1">
    <location>
        <begin position="375"/>
        <end position="431"/>
    </location>
</feature>
<dbReference type="VEuPathDB" id="TriTrypDB:TvY486_0010770"/>
<feature type="signal peptide" evidence="2">
    <location>
        <begin position="1"/>
        <end position="23"/>
    </location>
</feature>
<reference evidence="3 4" key="1">
    <citation type="journal article" date="2012" name="Proc. Natl. Acad. Sci. U.S.A.">
        <title>Antigenic diversity is generated by distinct evolutionary mechanisms in African trypanosome species.</title>
        <authorList>
            <person name="Jackson A.P."/>
            <person name="Berry A."/>
            <person name="Aslett M."/>
            <person name="Allison H.C."/>
            <person name="Burton P."/>
            <person name="Vavrova-Anderson J."/>
            <person name="Brown R."/>
            <person name="Browne H."/>
            <person name="Corton N."/>
            <person name="Hauser H."/>
            <person name="Gamble J."/>
            <person name="Gilderthorp R."/>
            <person name="Marcello L."/>
            <person name="McQuillan J."/>
            <person name="Otto T.D."/>
            <person name="Quail M.A."/>
            <person name="Sanders M.J."/>
            <person name="van Tonder A."/>
            <person name="Ginger M.L."/>
            <person name="Field M.C."/>
            <person name="Barry J.D."/>
            <person name="Hertz-Fowler C."/>
            <person name="Berriman M."/>
        </authorList>
    </citation>
    <scope>NUCLEOTIDE SEQUENCE</scope>
    <source>
        <strain evidence="3 4">Y486</strain>
    </source>
</reference>
<feature type="chain" id="PRO_5003395167" evidence="2">
    <location>
        <begin position="24"/>
        <end position="452"/>
    </location>
</feature>
<protein>
    <submittedName>
        <fullName evidence="3">Uncharacterized protein</fullName>
    </submittedName>
</protein>
<keyword evidence="4" id="KW-1185">Reference proteome</keyword>
<dbReference type="Proteomes" id="UP000009027">
    <property type="component" value="Unassembled WGS sequence"/>
</dbReference>
<dbReference type="EMBL" id="CAEX01001066">
    <property type="protein sequence ID" value="CCD18393.1"/>
    <property type="molecule type" value="Genomic_DNA"/>
</dbReference>
<name>F9WLK1_TRYVY</name>
<proteinExistence type="predicted"/>
<gene>
    <name evidence="3" type="ORF">TvY486_0010770</name>
</gene>
<dbReference type="AlphaFoldDB" id="F9WLK1"/>
<evidence type="ECO:0000256" key="2">
    <source>
        <dbReference type="SAM" id="SignalP"/>
    </source>
</evidence>
<evidence type="ECO:0000313" key="3">
    <source>
        <dbReference type="EMBL" id="CCD18393.1"/>
    </source>
</evidence>
<sequence length="452" mass="48374">MRFARHALARVAICLSWITLASTLGYATNGDKASMMHAKALDICKLGVLARKAYFDAEAQRALALEATLSIGPEDEKDTEGADTLRELATALALVVRQHAATKASGGGAPKAEDLEKMARTIASLISTGTRVAAIEKHYAAVRAAGNTIYWNIKDFIYTWDAYNPVTGGQSNAGCIIESASKSKNLDKAQCGLETQPVRGYTDDELVKLIDGFNAKTWDGADEQNTLFDKLSSSQSCGLTALAGGNTNDGLARKGAQVTTTTRGGTWGGLFLIGGTTSAKIGALCVGGTKQETAPNKDGQAITDARKHQLWQLRHHAQALKQLTDTQTNHACGNTEDTNLTSTEREQLCGETTLAQKRRAAKQLSARVAQLFTKTTEQEDTAATDRSKQARPQAHTQAREDNSVDENRAPTDNSMQATARPESTRGSATHAAIAITALRHATRAHTRADHAR</sequence>
<evidence type="ECO:0000313" key="4">
    <source>
        <dbReference type="Proteomes" id="UP000009027"/>
    </source>
</evidence>
<organism evidence="3 4">
    <name type="scientific">Trypanosoma vivax (strain Y486)</name>
    <dbReference type="NCBI Taxonomy" id="1055687"/>
    <lineage>
        <taxon>Eukaryota</taxon>
        <taxon>Discoba</taxon>
        <taxon>Euglenozoa</taxon>
        <taxon>Kinetoplastea</taxon>
        <taxon>Metakinetoplastina</taxon>
        <taxon>Trypanosomatida</taxon>
        <taxon>Trypanosomatidae</taxon>
        <taxon>Trypanosoma</taxon>
        <taxon>Duttonella</taxon>
    </lineage>
</organism>
<accession>F9WLK1</accession>
<keyword evidence="2" id="KW-0732">Signal</keyword>
<evidence type="ECO:0000256" key="1">
    <source>
        <dbReference type="SAM" id="MobiDB-lite"/>
    </source>
</evidence>
<feature type="compositionally biased region" description="Basic and acidic residues" evidence="1">
    <location>
        <begin position="397"/>
        <end position="409"/>
    </location>
</feature>